<comment type="caution">
    <text evidence="2">The sequence shown here is derived from an EMBL/GenBank/DDBJ whole genome shotgun (WGS) entry which is preliminary data.</text>
</comment>
<dbReference type="InterPro" id="IPR007484">
    <property type="entry name" value="Peptidase_M28"/>
</dbReference>
<feature type="domain" description="Peptidase M28" evidence="1">
    <location>
        <begin position="106"/>
        <end position="303"/>
    </location>
</feature>
<dbReference type="Gene3D" id="3.40.630.10">
    <property type="entry name" value="Zn peptidases"/>
    <property type="match status" value="1"/>
</dbReference>
<dbReference type="PANTHER" id="PTHR12147">
    <property type="entry name" value="METALLOPEPTIDASE M28 FAMILY MEMBER"/>
    <property type="match status" value="1"/>
</dbReference>
<sequence length="310" mass="34335">MGLPVLIWLILSACNSQNQGIVSLNELPQNRADYQSVMVAELSGHQTLPDGSKMVSRWSAYGRAQAKDYLKARLEELGLTAREHNYKAPNLSPAIDLILNPFKGSNVYAVLPATEESNEYVVLGAHYDTGKRGAPGAIDNATGIALIYSVLKELTQTDQRARNVMVVFFDQEEEELIGSQAFAGWLADTDWEVHSVHCFDMVGWDSNGDWAMETFSPNEQLSELYRQVAQKRGVPLFQKAINPVGFEVGATDFDAFVLPGFSVIGAGECYYHGDSSPYKDTPKDTYETVNFDYLLSCTQLVEEVIKSIVI</sequence>
<accession>A0ABQ3I815</accession>
<dbReference type="InterPro" id="IPR045175">
    <property type="entry name" value="M28_fam"/>
</dbReference>
<keyword evidence="3" id="KW-1185">Reference proteome</keyword>
<name>A0ABQ3I815_9BACT</name>
<evidence type="ECO:0000313" key="2">
    <source>
        <dbReference type="EMBL" id="GHE63624.1"/>
    </source>
</evidence>
<protein>
    <recommendedName>
        <fullName evidence="1">Peptidase M28 domain-containing protein</fullName>
    </recommendedName>
</protein>
<dbReference type="EMBL" id="BNAG01000002">
    <property type="protein sequence ID" value="GHE63624.1"/>
    <property type="molecule type" value="Genomic_DNA"/>
</dbReference>
<organism evidence="2 3">
    <name type="scientific">Roseivirga thermotolerans</name>
    <dbReference type="NCBI Taxonomy" id="1758176"/>
    <lineage>
        <taxon>Bacteria</taxon>
        <taxon>Pseudomonadati</taxon>
        <taxon>Bacteroidota</taxon>
        <taxon>Cytophagia</taxon>
        <taxon>Cytophagales</taxon>
        <taxon>Roseivirgaceae</taxon>
        <taxon>Roseivirga</taxon>
    </lineage>
</organism>
<dbReference type="PANTHER" id="PTHR12147:SF26">
    <property type="entry name" value="PEPTIDASE M28 DOMAIN-CONTAINING PROTEIN"/>
    <property type="match status" value="1"/>
</dbReference>
<reference evidence="3" key="1">
    <citation type="journal article" date="2019" name="Int. J. Syst. Evol. Microbiol.">
        <title>The Global Catalogue of Microorganisms (GCM) 10K type strain sequencing project: providing services to taxonomists for standard genome sequencing and annotation.</title>
        <authorList>
            <consortium name="The Broad Institute Genomics Platform"/>
            <consortium name="The Broad Institute Genome Sequencing Center for Infectious Disease"/>
            <person name="Wu L."/>
            <person name="Ma J."/>
        </authorList>
    </citation>
    <scope>NUCLEOTIDE SEQUENCE [LARGE SCALE GENOMIC DNA]</scope>
    <source>
        <strain evidence="3">CGMCC 1.15111</strain>
    </source>
</reference>
<proteinExistence type="predicted"/>
<dbReference type="Proteomes" id="UP000658258">
    <property type="component" value="Unassembled WGS sequence"/>
</dbReference>
<gene>
    <name evidence="2" type="ORF">GCM10011340_18740</name>
</gene>
<evidence type="ECO:0000313" key="3">
    <source>
        <dbReference type="Proteomes" id="UP000658258"/>
    </source>
</evidence>
<dbReference type="SUPFAM" id="SSF53187">
    <property type="entry name" value="Zn-dependent exopeptidases"/>
    <property type="match status" value="1"/>
</dbReference>
<evidence type="ECO:0000259" key="1">
    <source>
        <dbReference type="Pfam" id="PF04389"/>
    </source>
</evidence>
<dbReference type="Pfam" id="PF04389">
    <property type="entry name" value="Peptidase_M28"/>
    <property type="match status" value="1"/>
</dbReference>